<dbReference type="PANTHER" id="PTHR36607:SF20">
    <property type="entry name" value="AMINOTRANSFERASE-LIKE PLANT MOBILE DOMAIN-CONTAINING PROTEIN"/>
    <property type="match status" value="1"/>
</dbReference>
<reference evidence="1 2" key="1">
    <citation type="submission" date="2024-01" db="EMBL/GenBank/DDBJ databases">
        <title>The complete chloroplast genome sequence of Lithospermum erythrorhizon: insights into the phylogenetic relationship among Boraginaceae species and the maternal lineages of purple gromwells.</title>
        <authorList>
            <person name="Okada T."/>
            <person name="Watanabe K."/>
        </authorList>
    </citation>
    <scope>NUCLEOTIDE SEQUENCE [LARGE SCALE GENOMIC DNA]</scope>
</reference>
<evidence type="ECO:0000313" key="2">
    <source>
        <dbReference type="Proteomes" id="UP001454036"/>
    </source>
</evidence>
<name>A0AAV3RV10_LITER</name>
<proteinExistence type="predicted"/>
<accession>A0AAV3RV10</accession>
<gene>
    <name evidence="1" type="ORF">LIER_32395</name>
</gene>
<dbReference type="Proteomes" id="UP001454036">
    <property type="component" value="Unassembled WGS sequence"/>
</dbReference>
<dbReference type="EMBL" id="BAABME010012429">
    <property type="protein sequence ID" value="GAA0185107.1"/>
    <property type="molecule type" value="Genomic_DNA"/>
</dbReference>
<dbReference type="AlphaFoldDB" id="A0AAV3RV10"/>
<sequence length="303" mass="33308">MGGLPIAGYLMDEVVPSAEFLSSSLGKKERIPELFRFLLHSYHSQVSSSFDRSVSPAEWISFWSALPRGYTGPSTAKGRAGSSSLPYYPRRYVPTHGSRSVESLRVFKRLGSLPLWWMSIRPSVFKMASCMAIGKTVSLAIPFLASIYRGLYLITTTLTLLRLPAIQVVLAAAFLFTCLSTHLYVDEEISSWSIHGSRDTILAFEGLRYWRSCIATMLGQSVTFPSASKPPGSCKVPSSSKPLKKYSLYAVDSVNRDPKHTKWGTTRRPGPIVVSSLDVPTAVTKDVDATSVSEIVPSSRDEA</sequence>
<dbReference type="PANTHER" id="PTHR36607">
    <property type="entry name" value="1,2-DIHYDROXY-3-KETO-5-METHYLTHIOPENTENE DIOXYGENASE 4"/>
    <property type="match status" value="1"/>
</dbReference>
<comment type="caution">
    <text evidence="1">The sequence shown here is derived from an EMBL/GenBank/DDBJ whole genome shotgun (WGS) entry which is preliminary data.</text>
</comment>
<evidence type="ECO:0000313" key="1">
    <source>
        <dbReference type="EMBL" id="GAA0185107.1"/>
    </source>
</evidence>
<organism evidence="1 2">
    <name type="scientific">Lithospermum erythrorhizon</name>
    <name type="common">Purple gromwell</name>
    <name type="synonym">Lithospermum officinale var. erythrorhizon</name>
    <dbReference type="NCBI Taxonomy" id="34254"/>
    <lineage>
        <taxon>Eukaryota</taxon>
        <taxon>Viridiplantae</taxon>
        <taxon>Streptophyta</taxon>
        <taxon>Embryophyta</taxon>
        <taxon>Tracheophyta</taxon>
        <taxon>Spermatophyta</taxon>
        <taxon>Magnoliopsida</taxon>
        <taxon>eudicotyledons</taxon>
        <taxon>Gunneridae</taxon>
        <taxon>Pentapetalae</taxon>
        <taxon>asterids</taxon>
        <taxon>lamiids</taxon>
        <taxon>Boraginales</taxon>
        <taxon>Boraginaceae</taxon>
        <taxon>Boraginoideae</taxon>
        <taxon>Lithospermeae</taxon>
        <taxon>Lithospermum</taxon>
    </lineage>
</organism>
<protein>
    <submittedName>
        <fullName evidence="1">Uncharacterized protein</fullName>
    </submittedName>
</protein>
<keyword evidence="2" id="KW-1185">Reference proteome</keyword>